<dbReference type="AlphaFoldDB" id="A0A6I6JUB6"/>
<evidence type="ECO:0000256" key="4">
    <source>
        <dbReference type="ARBA" id="ARBA00022989"/>
    </source>
</evidence>
<dbReference type="KEGG" id="mcos:GM418_13590"/>
<organism evidence="9 10">
    <name type="scientific">Maribellus comscasis</name>
    <dbReference type="NCBI Taxonomy" id="2681766"/>
    <lineage>
        <taxon>Bacteria</taxon>
        <taxon>Pseudomonadati</taxon>
        <taxon>Bacteroidota</taxon>
        <taxon>Bacteroidia</taxon>
        <taxon>Marinilabiliales</taxon>
        <taxon>Prolixibacteraceae</taxon>
        <taxon>Maribellus</taxon>
    </lineage>
</organism>
<feature type="transmembrane region" description="Helical" evidence="6">
    <location>
        <begin position="657"/>
        <end position="680"/>
    </location>
</feature>
<proteinExistence type="predicted"/>
<feature type="transmembrane region" description="Helical" evidence="6">
    <location>
        <begin position="739"/>
        <end position="760"/>
    </location>
</feature>
<evidence type="ECO:0000259" key="8">
    <source>
        <dbReference type="Pfam" id="PF12704"/>
    </source>
</evidence>
<evidence type="ECO:0000313" key="9">
    <source>
        <dbReference type="EMBL" id="QGY44660.1"/>
    </source>
</evidence>
<feature type="domain" description="ABC3 transporter permease C-terminal" evidence="7">
    <location>
        <begin position="276"/>
        <end position="393"/>
    </location>
</feature>
<feature type="transmembrane region" description="Helical" evidence="6">
    <location>
        <begin position="412"/>
        <end position="433"/>
    </location>
</feature>
<comment type="subcellular location">
    <subcellularLocation>
        <location evidence="1">Cell membrane</location>
        <topology evidence="1">Multi-pass membrane protein</topology>
    </subcellularLocation>
</comment>
<feature type="domain" description="MacB-like periplasmic core" evidence="8">
    <location>
        <begin position="21"/>
        <end position="237"/>
    </location>
</feature>
<evidence type="ECO:0000256" key="5">
    <source>
        <dbReference type="ARBA" id="ARBA00023136"/>
    </source>
</evidence>
<dbReference type="GO" id="GO:0022857">
    <property type="term" value="F:transmembrane transporter activity"/>
    <property type="evidence" value="ECO:0007669"/>
    <property type="project" value="TreeGrafter"/>
</dbReference>
<feature type="transmembrane region" description="Helical" evidence="6">
    <location>
        <begin position="708"/>
        <end position="727"/>
    </location>
</feature>
<feature type="transmembrane region" description="Helical" evidence="6">
    <location>
        <begin position="363"/>
        <end position="391"/>
    </location>
</feature>
<evidence type="ECO:0000256" key="6">
    <source>
        <dbReference type="SAM" id="Phobius"/>
    </source>
</evidence>
<dbReference type="PANTHER" id="PTHR30572:SF18">
    <property type="entry name" value="ABC-TYPE MACROLIDE FAMILY EXPORT SYSTEM PERMEASE COMPONENT 2"/>
    <property type="match status" value="1"/>
</dbReference>
<keyword evidence="3 6" id="KW-0812">Transmembrane</keyword>
<keyword evidence="4 6" id="KW-1133">Transmembrane helix</keyword>
<dbReference type="RefSeq" id="WP_158867182.1">
    <property type="nucleotide sequence ID" value="NZ_CP046401.1"/>
</dbReference>
<accession>A0A6I6JUB6</accession>
<dbReference type="InterPro" id="IPR025857">
    <property type="entry name" value="MacB_PCD"/>
</dbReference>
<dbReference type="Pfam" id="PF12704">
    <property type="entry name" value="MacB_PCD"/>
    <property type="match status" value="2"/>
</dbReference>
<dbReference type="EMBL" id="CP046401">
    <property type="protein sequence ID" value="QGY44660.1"/>
    <property type="molecule type" value="Genomic_DNA"/>
</dbReference>
<evidence type="ECO:0000256" key="1">
    <source>
        <dbReference type="ARBA" id="ARBA00004651"/>
    </source>
</evidence>
<feature type="transmembrane region" description="Helical" evidence="6">
    <location>
        <begin position="20"/>
        <end position="41"/>
    </location>
</feature>
<feature type="transmembrane region" description="Helical" evidence="6">
    <location>
        <begin position="276"/>
        <end position="298"/>
    </location>
</feature>
<protein>
    <submittedName>
        <fullName evidence="9">FtsX-like permease family protein</fullName>
    </submittedName>
</protein>
<keyword evidence="5 6" id="KW-0472">Membrane</keyword>
<evidence type="ECO:0000256" key="2">
    <source>
        <dbReference type="ARBA" id="ARBA00022475"/>
    </source>
</evidence>
<dbReference type="InterPro" id="IPR050250">
    <property type="entry name" value="Macrolide_Exporter_MacB"/>
</dbReference>
<reference evidence="9 10" key="1">
    <citation type="submission" date="2019-11" db="EMBL/GenBank/DDBJ databases">
        <authorList>
            <person name="Zheng R.K."/>
            <person name="Sun C.M."/>
        </authorList>
    </citation>
    <scope>NUCLEOTIDE SEQUENCE [LARGE SCALE GENOMIC DNA]</scope>
    <source>
        <strain evidence="9 10">WC007</strain>
    </source>
</reference>
<dbReference type="InterPro" id="IPR003838">
    <property type="entry name" value="ABC3_permease_C"/>
</dbReference>
<gene>
    <name evidence="9" type="ORF">GM418_13590</name>
</gene>
<evidence type="ECO:0000313" key="10">
    <source>
        <dbReference type="Proteomes" id="UP000428260"/>
    </source>
</evidence>
<dbReference type="GO" id="GO:0005886">
    <property type="term" value="C:plasma membrane"/>
    <property type="evidence" value="ECO:0007669"/>
    <property type="project" value="UniProtKB-SubCell"/>
</dbReference>
<feature type="domain" description="MacB-like periplasmic core" evidence="8">
    <location>
        <begin position="423"/>
        <end position="622"/>
    </location>
</feature>
<dbReference type="PANTHER" id="PTHR30572">
    <property type="entry name" value="MEMBRANE COMPONENT OF TRANSPORTER-RELATED"/>
    <property type="match status" value="1"/>
</dbReference>
<sequence length="779" mass="88570">MLINKIKLLIRNSLKLKQSLLINLIGLSVGFAVIITIAFFVEEEKAFDQFHEQIENLYCVFTIEPATNNSIGWHESVPAIPGALRNEYPEITNAALVRNGTENMLVEYGNSKNYEDIQLAEPNLFHMFSFPLVLGEIPEKTNETHIIALSQKMATKYFGNEDPIGKPITINNKDKFTVVAVYKDMPKNSSINFDFWIPIELVEETEPGYLDTWYNLSFKAYALLQPGISYTEVNKKLYNRIQQSNPESKDKVQLYPYAKLHLEAWGHQKNVRTMSLIGIIVMLLVCLNFINLQTAEVFKRIKQFGIKKINGASNQHISFQLFAETFLQTFLALLLGIMISYAGKPYLLHLINKPNTGAPLLTGFTILVVLVCVFMLSALSGFVPSLTIRSITPTNSLKEKISEKVSVKKLRLIIMATQFSLAIIFIASLMITAKQVQYLQNKNLGFNKEQLLYIRLDGELYDKRDVLQQTLEQNSNVVSTSLATNSPVGIYWNGGGWEWDGKDANFDPQVTYIETDKNFSKTFGIKMAQGDFFDADRPGVVINNTFAQMIAPGENVLGKILILEDQGIKIPITGVIEDIHFKPLNRKIGALMFIPEMGFENMRYLFVKLSPVNMTQTLNYIEQTAKELNPDFPYWHHFLDDDFARLYTQERTLRSQMAFFSILAILISCMGLWGIMVFVVKQRVKEIGVRKVNGAKVSEILALLNKDFVKWVVVAFVIAIPVVYYAMNNWLENFAYKTSLSWWIFALAGLLALGIALLTVSWQSWRAATRNPVEALRYE</sequence>
<evidence type="ECO:0000256" key="3">
    <source>
        <dbReference type="ARBA" id="ARBA00022692"/>
    </source>
</evidence>
<feature type="transmembrane region" description="Helical" evidence="6">
    <location>
        <begin position="319"/>
        <end position="343"/>
    </location>
</feature>
<keyword evidence="2" id="KW-1003">Cell membrane</keyword>
<dbReference type="Pfam" id="PF02687">
    <property type="entry name" value="FtsX"/>
    <property type="match status" value="2"/>
</dbReference>
<name>A0A6I6JUB6_9BACT</name>
<feature type="domain" description="ABC3 transporter permease C-terminal" evidence="7">
    <location>
        <begin position="659"/>
        <end position="772"/>
    </location>
</feature>
<evidence type="ECO:0000259" key="7">
    <source>
        <dbReference type="Pfam" id="PF02687"/>
    </source>
</evidence>
<dbReference type="Proteomes" id="UP000428260">
    <property type="component" value="Chromosome"/>
</dbReference>
<keyword evidence="10" id="KW-1185">Reference proteome</keyword>